<dbReference type="AlphaFoldDB" id="A0ABD3QQN8"/>
<feature type="compositionally biased region" description="Basic residues" evidence="1">
    <location>
        <begin position="473"/>
        <end position="485"/>
    </location>
</feature>
<feature type="region of interest" description="Disordered" evidence="1">
    <location>
        <begin position="371"/>
        <end position="405"/>
    </location>
</feature>
<proteinExistence type="predicted"/>
<dbReference type="Proteomes" id="UP001530400">
    <property type="component" value="Unassembled WGS sequence"/>
</dbReference>
<reference evidence="3 4" key="1">
    <citation type="submission" date="2024-10" db="EMBL/GenBank/DDBJ databases">
        <title>Updated reference genomes for cyclostephanoid diatoms.</title>
        <authorList>
            <person name="Roberts W.R."/>
            <person name="Alverson A.J."/>
        </authorList>
    </citation>
    <scope>NUCLEOTIDE SEQUENCE [LARGE SCALE GENOMIC DNA]</scope>
    <source>
        <strain evidence="3 4">AJA010-31</strain>
    </source>
</reference>
<feature type="region of interest" description="Disordered" evidence="1">
    <location>
        <begin position="1"/>
        <end position="64"/>
    </location>
</feature>
<evidence type="ECO:0000256" key="1">
    <source>
        <dbReference type="SAM" id="MobiDB-lite"/>
    </source>
</evidence>
<keyword evidence="4" id="KW-1185">Reference proteome</keyword>
<gene>
    <name evidence="3" type="ORF">ACHAWO_010091</name>
</gene>
<feature type="transmembrane region" description="Helical" evidence="2">
    <location>
        <begin position="160"/>
        <end position="179"/>
    </location>
</feature>
<evidence type="ECO:0000256" key="2">
    <source>
        <dbReference type="SAM" id="Phobius"/>
    </source>
</evidence>
<keyword evidence="2" id="KW-0472">Membrane</keyword>
<feature type="transmembrane region" description="Helical" evidence="2">
    <location>
        <begin position="233"/>
        <end position="253"/>
    </location>
</feature>
<protein>
    <submittedName>
        <fullName evidence="3">Uncharacterized protein</fullName>
    </submittedName>
</protein>
<feature type="compositionally biased region" description="Low complexity" evidence="1">
    <location>
        <begin position="379"/>
        <end position="389"/>
    </location>
</feature>
<feature type="transmembrane region" description="Helical" evidence="2">
    <location>
        <begin position="191"/>
        <end position="212"/>
    </location>
</feature>
<feature type="transmembrane region" description="Helical" evidence="2">
    <location>
        <begin position="304"/>
        <end position="326"/>
    </location>
</feature>
<feature type="compositionally biased region" description="Basic and acidic residues" evidence="1">
    <location>
        <begin position="458"/>
        <end position="471"/>
    </location>
</feature>
<organism evidence="3 4">
    <name type="scientific">Cyclotella atomus</name>
    <dbReference type="NCBI Taxonomy" id="382360"/>
    <lineage>
        <taxon>Eukaryota</taxon>
        <taxon>Sar</taxon>
        <taxon>Stramenopiles</taxon>
        <taxon>Ochrophyta</taxon>
        <taxon>Bacillariophyta</taxon>
        <taxon>Coscinodiscophyceae</taxon>
        <taxon>Thalassiosirophycidae</taxon>
        <taxon>Stephanodiscales</taxon>
        <taxon>Stephanodiscaceae</taxon>
        <taxon>Cyclotella</taxon>
    </lineage>
</organism>
<feature type="transmembrane region" description="Helical" evidence="2">
    <location>
        <begin position="338"/>
        <end position="357"/>
    </location>
</feature>
<name>A0ABD3QQN8_9STRA</name>
<accession>A0ABD3QQN8</accession>
<dbReference type="EMBL" id="JALLPJ020000086">
    <property type="protein sequence ID" value="KAL3802743.1"/>
    <property type="molecule type" value="Genomic_DNA"/>
</dbReference>
<keyword evidence="2" id="KW-0812">Transmembrane</keyword>
<comment type="caution">
    <text evidence="3">The sequence shown here is derived from an EMBL/GenBank/DDBJ whole genome shotgun (WGS) entry which is preliminary data.</text>
</comment>
<sequence length="491" mass="54386">MMIQFESRPSQNETDAAVGEATMSRKMKDAEPPTDSSSKIDSSSRKLSRSKRKEPASDPPSKRHHVAVDVDIQYMDLEKIVHKNDNEQLILSNRWMLWASTFLSSLFAAFSITTAVPPNHRNGIDNAALALVCTSLLVCGAATCSFFLNAHRYTIERVETLITVFMVVVWSSVLYLTMNKSNNLAVSGSQIWNWNLFCSSWVSYGLAVYLFCNLMTIDITSTMLPSQYKPNNVIRRAWLLLLFLSITLLLVAITNGPCEPSEISCYSIDMTAGLAGLGCVFSICSFGLYHLWQLDKIKDWELARYGAALSSALFLSDTVNVVMTTTDHGDIGAIEGSIYFLNWGFFWLSLHLCLRYIDVFTLQAKASQDEQDAATAPYSRSSSRDSTGSEAMDLHPGSPSSAVLPSQMDFESANMQRSSSKRRARSSSLGFSFSDLNGLSPDCMTALGVLPSSAADTDVPKLKSRHSDGATHARSKRSDRRSKERIRREVV</sequence>
<feature type="region of interest" description="Disordered" evidence="1">
    <location>
        <begin position="454"/>
        <end position="491"/>
    </location>
</feature>
<keyword evidence="2" id="KW-1133">Transmembrane helix</keyword>
<evidence type="ECO:0000313" key="4">
    <source>
        <dbReference type="Proteomes" id="UP001530400"/>
    </source>
</evidence>
<feature type="transmembrane region" description="Helical" evidence="2">
    <location>
        <begin position="273"/>
        <end position="292"/>
    </location>
</feature>
<feature type="transmembrane region" description="Helical" evidence="2">
    <location>
        <begin position="128"/>
        <end position="148"/>
    </location>
</feature>
<feature type="transmembrane region" description="Helical" evidence="2">
    <location>
        <begin position="95"/>
        <end position="116"/>
    </location>
</feature>
<evidence type="ECO:0000313" key="3">
    <source>
        <dbReference type="EMBL" id="KAL3802743.1"/>
    </source>
</evidence>